<comment type="caution">
    <text evidence="4">The sequence shown here is derived from an EMBL/GenBank/DDBJ whole genome shotgun (WGS) entry which is preliminary data.</text>
</comment>
<feature type="domain" description="Cathepsin propeptide inhibitor" evidence="3">
    <location>
        <begin position="38"/>
        <end position="95"/>
    </location>
</feature>
<keyword evidence="2" id="KW-0732">Signal</keyword>
<proteinExistence type="predicted"/>
<evidence type="ECO:0000313" key="4">
    <source>
        <dbReference type="EMBL" id="KAK2976181.1"/>
    </source>
</evidence>
<dbReference type="Proteomes" id="UP001187471">
    <property type="component" value="Unassembled WGS sequence"/>
</dbReference>
<feature type="signal peptide" evidence="2">
    <location>
        <begin position="1"/>
        <end position="26"/>
    </location>
</feature>
<name>A0AA88RCE0_9ASTE</name>
<feature type="compositionally biased region" description="Low complexity" evidence="1">
    <location>
        <begin position="103"/>
        <end position="120"/>
    </location>
</feature>
<feature type="chain" id="PRO_5041722034" description="Cathepsin propeptide inhibitor domain-containing protein" evidence="2">
    <location>
        <begin position="27"/>
        <end position="120"/>
    </location>
</feature>
<dbReference type="InterPro" id="IPR013201">
    <property type="entry name" value="Prot_inhib_I29"/>
</dbReference>
<evidence type="ECO:0000259" key="3">
    <source>
        <dbReference type="SMART" id="SM00848"/>
    </source>
</evidence>
<reference evidence="4" key="1">
    <citation type="submission" date="2022-12" db="EMBL/GenBank/DDBJ databases">
        <title>Draft genome assemblies for two species of Escallonia (Escalloniales).</title>
        <authorList>
            <person name="Chanderbali A."/>
            <person name="Dervinis C."/>
            <person name="Anghel I."/>
            <person name="Soltis D."/>
            <person name="Soltis P."/>
            <person name="Zapata F."/>
        </authorList>
    </citation>
    <scope>NUCLEOTIDE SEQUENCE</scope>
    <source>
        <strain evidence="4">UCBG92.1500</strain>
        <tissue evidence="4">Leaf</tissue>
    </source>
</reference>
<accession>A0AA88RCE0</accession>
<dbReference type="InterPro" id="IPR038765">
    <property type="entry name" value="Papain-like_cys_pep_sf"/>
</dbReference>
<protein>
    <recommendedName>
        <fullName evidence="3">Cathepsin propeptide inhibitor domain-containing protein</fullName>
    </recommendedName>
</protein>
<organism evidence="4 5">
    <name type="scientific">Escallonia rubra</name>
    <dbReference type="NCBI Taxonomy" id="112253"/>
    <lineage>
        <taxon>Eukaryota</taxon>
        <taxon>Viridiplantae</taxon>
        <taxon>Streptophyta</taxon>
        <taxon>Embryophyta</taxon>
        <taxon>Tracheophyta</taxon>
        <taxon>Spermatophyta</taxon>
        <taxon>Magnoliopsida</taxon>
        <taxon>eudicotyledons</taxon>
        <taxon>Gunneridae</taxon>
        <taxon>Pentapetalae</taxon>
        <taxon>asterids</taxon>
        <taxon>campanulids</taxon>
        <taxon>Escalloniales</taxon>
        <taxon>Escalloniaceae</taxon>
        <taxon>Escallonia</taxon>
    </lineage>
</organism>
<evidence type="ECO:0000256" key="2">
    <source>
        <dbReference type="SAM" id="SignalP"/>
    </source>
</evidence>
<dbReference type="SUPFAM" id="SSF54001">
    <property type="entry name" value="Cysteine proteinases"/>
    <property type="match status" value="1"/>
</dbReference>
<dbReference type="Pfam" id="PF08246">
    <property type="entry name" value="Inhibitor_I29"/>
    <property type="match status" value="1"/>
</dbReference>
<keyword evidence="5" id="KW-1185">Reference proteome</keyword>
<dbReference type="Gene3D" id="1.10.287.2250">
    <property type="match status" value="1"/>
</dbReference>
<feature type="region of interest" description="Disordered" evidence="1">
    <location>
        <begin position="97"/>
        <end position="120"/>
    </location>
</feature>
<dbReference type="EMBL" id="JAVXUO010002106">
    <property type="protein sequence ID" value="KAK2976181.1"/>
    <property type="molecule type" value="Genomic_DNA"/>
</dbReference>
<sequence>MAFALGLKILLAAFLILGMWVSQTTSRFLHDLSMKERNEQWMARYGRVYVNDMENEMCFKTFNDNVEFIESFNNAGVHAHTLGINQFADMSKEEFKASRNGYKTSSHSKSSKTTSFKYKM</sequence>
<gene>
    <name evidence="4" type="ORF">RJ640_012467</name>
</gene>
<dbReference type="AlphaFoldDB" id="A0AA88RCE0"/>
<evidence type="ECO:0000313" key="5">
    <source>
        <dbReference type="Proteomes" id="UP001187471"/>
    </source>
</evidence>
<evidence type="ECO:0000256" key="1">
    <source>
        <dbReference type="SAM" id="MobiDB-lite"/>
    </source>
</evidence>
<dbReference type="SMART" id="SM00848">
    <property type="entry name" value="Inhibitor_I29"/>
    <property type="match status" value="1"/>
</dbReference>